<feature type="non-terminal residue" evidence="2">
    <location>
        <position position="257"/>
    </location>
</feature>
<feature type="compositionally biased region" description="Acidic residues" evidence="1">
    <location>
        <begin position="9"/>
        <end position="25"/>
    </location>
</feature>
<organism evidence="2 3">
    <name type="scientific">Prorocentrum cordatum</name>
    <dbReference type="NCBI Taxonomy" id="2364126"/>
    <lineage>
        <taxon>Eukaryota</taxon>
        <taxon>Sar</taxon>
        <taxon>Alveolata</taxon>
        <taxon>Dinophyceae</taxon>
        <taxon>Prorocentrales</taxon>
        <taxon>Prorocentraceae</taxon>
        <taxon>Prorocentrum</taxon>
    </lineage>
</organism>
<feature type="region of interest" description="Disordered" evidence="1">
    <location>
        <begin position="1"/>
        <end position="119"/>
    </location>
</feature>
<feature type="compositionally biased region" description="Basic and acidic residues" evidence="1">
    <location>
        <begin position="74"/>
        <end position="119"/>
    </location>
</feature>
<feature type="compositionally biased region" description="Low complexity" evidence="1">
    <location>
        <begin position="181"/>
        <end position="196"/>
    </location>
</feature>
<accession>A0ABN9TF11</accession>
<feature type="compositionally biased region" description="Low complexity" evidence="1">
    <location>
        <begin position="58"/>
        <end position="71"/>
    </location>
</feature>
<feature type="compositionally biased region" description="Gly residues" evidence="1">
    <location>
        <begin position="220"/>
        <end position="238"/>
    </location>
</feature>
<evidence type="ECO:0000313" key="3">
    <source>
        <dbReference type="Proteomes" id="UP001189429"/>
    </source>
</evidence>
<comment type="caution">
    <text evidence="2">The sequence shown here is derived from an EMBL/GenBank/DDBJ whole genome shotgun (WGS) entry which is preliminary data.</text>
</comment>
<feature type="compositionally biased region" description="Polar residues" evidence="1">
    <location>
        <begin position="162"/>
        <end position="174"/>
    </location>
</feature>
<evidence type="ECO:0008006" key="4">
    <source>
        <dbReference type="Google" id="ProtNLM"/>
    </source>
</evidence>
<dbReference type="EMBL" id="CAUYUJ010014660">
    <property type="protein sequence ID" value="CAK0844387.1"/>
    <property type="molecule type" value="Genomic_DNA"/>
</dbReference>
<protein>
    <recommendedName>
        <fullName evidence="4">Ribosome biogenesis protein NOP53</fullName>
    </recommendedName>
</protein>
<sequence>MAAHAAEPEQAEEPEDVDFSGEENVPDAWSGSAEGDEGAAPGASGEQGGAPEGGEPGGAPREPGPWEEGGASQDLKEEPVKQEGLQDEKQQDCQAAHERPKGQGKLRKEAKQARRAATEARLQELAKVGEEDTLQEGRRMAKRWREELAKAAPQPVDDSQLDTEGNSIPSWWRTTTRRQRPAAGFGPRTARAAAPAPHAPPAGGGVAHRPAAQHALVVHGHGGPGGGGLGPSNLGHGGYAERRRGAEPGYGLCWSQP</sequence>
<proteinExistence type="predicted"/>
<gene>
    <name evidence="2" type="ORF">PCOR1329_LOCUS38479</name>
</gene>
<name>A0ABN9TF11_9DINO</name>
<reference evidence="2" key="1">
    <citation type="submission" date="2023-10" db="EMBL/GenBank/DDBJ databases">
        <authorList>
            <person name="Chen Y."/>
            <person name="Shah S."/>
            <person name="Dougan E. K."/>
            <person name="Thang M."/>
            <person name="Chan C."/>
        </authorList>
    </citation>
    <scope>NUCLEOTIDE SEQUENCE [LARGE SCALE GENOMIC DNA]</scope>
</reference>
<feature type="region of interest" description="Disordered" evidence="1">
    <location>
        <begin position="149"/>
        <end position="257"/>
    </location>
</feature>
<evidence type="ECO:0000313" key="2">
    <source>
        <dbReference type="EMBL" id="CAK0844387.1"/>
    </source>
</evidence>
<feature type="compositionally biased region" description="Gly residues" evidence="1">
    <location>
        <begin position="45"/>
        <end position="57"/>
    </location>
</feature>
<keyword evidence="3" id="KW-1185">Reference proteome</keyword>
<evidence type="ECO:0000256" key="1">
    <source>
        <dbReference type="SAM" id="MobiDB-lite"/>
    </source>
</evidence>
<dbReference type="Proteomes" id="UP001189429">
    <property type="component" value="Unassembled WGS sequence"/>
</dbReference>